<evidence type="ECO:0000313" key="8">
    <source>
        <dbReference type="EMBL" id="QBK85221.1"/>
    </source>
</evidence>
<keyword evidence="2" id="KW-0479">Metal-binding</keyword>
<dbReference type="Gene3D" id="2.60.120.620">
    <property type="entry name" value="q2cbj1_9rhob like domain"/>
    <property type="match status" value="1"/>
</dbReference>
<keyword evidence="3" id="KW-0223">Dioxygenase</keyword>
<dbReference type="InterPro" id="IPR045054">
    <property type="entry name" value="P4HA-like"/>
</dbReference>
<reference evidence="8" key="1">
    <citation type="journal article" date="2019" name="MBio">
        <title>Virus Genomes from Deep Sea Sediments Expand the Ocean Megavirome and Support Independent Origins of Viral Gigantism.</title>
        <authorList>
            <person name="Backstrom D."/>
            <person name="Yutin N."/>
            <person name="Jorgensen S.L."/>
            <person name="Dharamshi J."/>
            <person name="Homa F."/>
            <person name="Zaremba-Niedwiedzka K."/>
            <person name="Spang A."/>
            <person name="Wolf Y.I."/>
            <person name="Koonin E.V."/>
            <person name="Ettema T.J."/>
        </authorList>
    </citation>
    <scope>NUCLEOTIDE SEQUENCE</scope>
</reference>
<gene>
    <name evidence="8" type="ORF">LCIVAC01_00300</name>
</gene>
<dbReference type="EMBL" id="MK500309">
    <property type="protein sequence ID" value="QBK85221.1"/>
    <property type="molecule type" value="Genomic_DNA"/>
</dbReference>
<evidence type="ECO:0000259" key="7">
    <source>
        <dbReference type="SMART" id="SM00702"/>
    </source>
</evidence>
<dbReference type="InterPro" id="IPR044862">
    <property type="entry name" value="Pro_4_hyd_alph_FE2OG_OXY"/>
</dbReference>
<keyword evidence="6" id="KW-0812">Transmembrane</keyword>
<dbReference type="GO" id="GO:0005506">
    <property type="term" value="F:iron ion binding"/>
    <property type="evidence" value="ECO:0007669"/>
    <property type="project" value="InterPro"/>
</dbReference>
<keyword evidence="4" id="KW-0560">Oxidoreductase</keyword>
<keyword evidence="5" id="KW-0408">Iron</keyword>
<evidence type="ECO:0000256" key="1">
    <source>
        <dbReference type="ARBA" id="ARBA00001961"/>
    </source>
</evidence>
<evidence type="ECO:0000256" key="3">
    <source>
        <dbReference type="ARBA" id="ARBA00022964"/>
    </source>
</evidence>
<organism evidence="8">
    <name type="scientific">Iridovirus LCIVAC01</name>
    <dbReference type="NCBI Taxonomy" id="2506607"/>
    <lineage>
        <taxon>Viruses</taxon>
        <taxon>Varidnaviria</taxon>
        <taxon>Bamfordvirae</taxon>
        <taxon>Nucleocytoviricota</taxon>
        <taxon>Megaviricetes</taxon>
        <taxon>Pimascovirales</taxon>
        <taxon>Pimascovirales incertae sedis</taxon>
        <taxon>Iridoviridae</taxon>
    </lineage>
</organism>
<evidence type="ECO:0000256" key="5">
    <source>
        <dbReference type="ARBA" id="ARBA00023004"/>
    </source>
</evidence>
<dbReference type="InterPro" id="IPR006620">
    <property type="entry name" value="Pro_4_hyd_alph"/>
</dbReference>
<dbReference type="PANTHER" id="PTHR10869:SF246">
    <property type="entry name" value="TRANSMEMBRANE PROLYL 4-HYDROXYLASE"/>
    <property type="match status" value="1"/>
</dbReference>
<dbReference type="Pfam" id="PF13640">
    <property type="entry name" value="2OG-FeII_Oxy_3"/>
    <property type="match status" value="1"/>
</dbReference>
<feature type="transmembrane region" description="Helical" evidence="6">
    <location>
        <begin position="6"/>
        <end position="23"/>
    </location>
</feature>
<dbReference type="PANTHER" id="PTHR10869">
    <property type="entry name" value="PROLYL 4-HYDROXYLASE ALPHA SUBUNIT"/>
    <property type="match status" value="1"/>
</dbReference>
<keyword evidence="6" id="KW-0472">Membrane</keyword>
<dbReference type="GO" id="GO:0031418">
    <property type="term" value="F:L-ascorbic acid binding"/>
    <property type="evidence" value="ECO:0007669"/>
    <property type="project" value="InterPro"/>
</dbReference>
<evidence type="ECO:0000256" key="2">
    <source>
        <dbReference type="ARBA" id="ARBA00022723"/>
    </source>
</evidence>
<keyword evidence="6" id="KW-1133">Transmembrane helix</keyword>
<feature type="domain" description="Prolyl 4-hydroxylase alpha subunit" evidence="7">
    <location>
        <begin position="45"/>
        <end position="228"/>
    </location>
</feature>
<accession>A0A481YPQ8</accession>
<evidence type="ECO:0000256" key="4">
    <source>
        <dbReference type="ARBA" id="ARBA00023002"/>
    </source>
</evidence>
<protein>
    <submittedName>
        <fullName evidence="8">2OG-Fe(II) oxygenase superfamily protein</fullName>
    </submittedName>
</protein>
<name>A0A481YPQ8_9VIRU</name>
<evidence type="ECO:0000256" key="6">
    <source>
        <dbReference type="SAM" id="Phobius"/>
    </source>
</evidence>
<comment type="cofactor">
    <cofactor evidence="1">
        <name>L-ascorbate</name>
        <dbReference type="ChEBI" id="CHEBI:38290"/>
    </cofactor>
</comment>
<sequence>MIINLLDIFITSIILVLVIIVFVKKKHPKETFTEGYTLKTLAEKPKIIEIQNFLSPEECDHLIQLAEDRQCFKRSEVQAHTGIEHDTRTSWSCVLDRAEDEIVKRIENRATSFTSLPYTHVEPLQIVRYQPGQFFKGHYDFFPPGSPETEIATSRGGQRHYTFFVYLNDVRGGGDTYFPKVPIRVSPIKGKATFWSNLHSDGTVDYSTYHSGEPPHSEIKYGLNIWICQQPFV</sequence>
<dbReference type="SMART" id="SM00702">
    <property type="entry name" value="P4Hc"/>
    <property type="match status" value="1"/>
</dbReference>
<proteinExistence type="predicted"/>
<dbReference type="GO" id="GO:0004656">
    <property type="term" value="F:procollagen-proline 4-dioxygenase activity"/>
    <property type="evidence" value="ECO:0007669"/>
    <property type="project" value="TreeGrafter"/>
</dbReference>